<dbReference type="RefSeq" id="WP_378298335.1">
    <property type="nucleotide sequence ID" value="NZ_JBHULX010000039.1"/>
</dbReference>
<evidence type="ECO:0000313" key="2">
    <source>
        <dbReference type="EMBL" id="MFD2592796.1"/>
    </source>
</evidence>
<gene>
    <name evidence="2" type="ORF">ACFSTE_18305</name>
</gene>
<sequence>MKKNKISKQLVYVIETGILVGVSLFSLTFLTTFLWQINGLNTRELVLLSVIAGVYLVVLTVLINYVRLNPFFYQLKQQFSKRCKRRNAIFLVLGISILIYFILDSIVYFVDDSLAVDYWNFLISLDPQKEAENIVAYPFAIINSVVTFVFGIFGALVSFFLVKKEGKLINFKLFKKR</sequence>
<keyword evidence="1" id="KW-1133">Transmembrane helix</keyword>
<protein>
    <recommendedName>
        <fullName evidence="4">DUF4199 domain-containing protein</fullName>
    </recommendedName>
</protein>
<keyword evidence="1" id="KW-0812">Transmembrane</keyword>
<keyword evidence="1" id="KW-0472">Membrane</keyword>
<dbReference type="Proteomes" id="UP001597459">
    <property type="component" value="Unassembled WGS sequence"/>
</dbReference>
<reference evidence="3" key="1">
    <citation type="journal article" date="2019" name="Int. J. Syst. Evol. Microbiol.">
        <title>The Global Catalogue of Microorganisms (GCM) 10K type strain sequencing project: providing services to taxonomists for standard genome sequencing and annotation.</title>
        <authorList>
            <consortium name="The Broad Institute Genomics Platform"/>
            <consortium name="The Broad Institute Genome Sequencing Center for Infectious Disease"/>
            <person name="Wu L."/>
            <person name="Ma J."/>
        </authorList>
    </citation>
    <scope>NUCLEOTIDE SEQUENCE [LARGE SCALE GENOMIC DNA]</scope>
    <source>
        <strain evidence="3">KCTC 42423</strain>
    </source>
</reference>
<evidence type="ECO:0000313" key="3">
    <source>
        <dbReference type="Proteomes" id="UP001597459"/>
    </source>
</evidence>
<feature type="transmembrane region" description="Helical" evidence="1">
    <location>
        <begin position="87"/>
        <end position="110"/>
    </location>
</feature>
<name>A0ABW5NC26_9FLAO</name>
<feature type="transmembrane region" description="Helical" evidence="1">
    <location>
        <begin position="12"/>
        <end position="35"/>
    </location>
</feature>
<comment type="caution">
    <text evidence="2">The sequence shown here is derived from an EMBL/GenBank/DDBJ whole genome shotgun (WGS) entry which is preliminary data.</text>
</comment>
<proteinExistence type="predicted"/>
<evidence type="ECO:0008006" key="4">
    <source>
        <dbReference type="Google" id="ProtNLM"/>
    </source>
</evidence>
<keyword evidence="3" id="KW-1185">Reference proteome</keyword>
<evidence type="ECO:0000256" key="1">
    <source>
        <dbReference type="SAM" id="Phobius"/>
    </source>
</evidence>
<organism evidence="2 3">
    <name type="scientific">Aquimarina hainanensis</name>
    <dbReference type="NCBI Taxonomy" id="1578017"/>
    <lineage>
        <taxon>Bacteria</taxon>
        <taxon>Pseudomonadati</taxon>
        <taxon>Bacteroidota</taxon>
        <taxon>Flavobacteriia</taxon>
        <taxon>Flavobacteriales</taxon>
        <taxon>Flavobacteriaceae</taxon>
        <taxon>Aquimarina</taxon>
    </lineage>
</organism>
<accession>A0ABW5NC26</accession>
<dbReference type="EMBL" id="JBHULX010000039">
    <property type="protein sequence ID" value="MFD2592796.1"/>
    <property type="molecule type" value="Genomic_DNA"/>
</dbReference>
<feature type="transmembrane region" description="Helical" evidence="1">
    <location>
        <begin position="47"/>
        <end position="66"/>
    </location>
</feature>
<feature type="transmembrane region" description="Helical" evidence="1">
    <location>
        <begin position="134"/>
        <end position="162"/>
    </location>
</feature>